<dbReference type="Gene3D" id="3.90.176.10">
    <property type="entry name" value="Toxin ADP-ribosyltransferase, Chain A, domain 1"/>
    <property type="match status" value="1"/>
</dbReference>
<dbReference type="PROSITE" id="PS51996">
    <property type="entry name" value="TR_MART"/>
    <property type="match status" value="1"/>
</dbReference>
<dbReference type="SMART" id="SM00028">
    <property type="entry name" value="TPR"/>
    <property type="match status" value="5"/>
</dbReference>
<sequence>MNDTCKAAIASTQNHTDMFSQGDLLFWRCEYAQAKQYFETILNQSSATPIELARCYHSLGATNAKLKNYAEALKNHEKELETLLKLETSDKIVTDTVKCYTSIGKIHCLTSNNAEAINWYKQALDLIATITLDFDLISNIYKDLANLYTRTHDFEQAMSYFTKALDIDREQLRENHPKLGQTYANMGAMYYQQHDYKKALEYFLKADDIWQKSLASTHAYRESMGKTICQVERKLSEVSAPQYKNRLKAIRTQLVSLQTSMEPGWSLKHYDPDELSPWELIVEGPAGTPYENGRFQVIVRFPLDYPFEVQEISFITKILHPNIDPNGRICFEVLMDGGWSPTRSIRVLLQSIQKLLANPNFDDFIYPEAAFLFKEDRDKFQQKAIEWTKTFATHDVPTTSPQSSSALEKAEINVKRTEQSQLSADGASIWLWKFISPEKVQWLWFWNIEISILDHAYLNKQKSVELDSCIVNLDEGYRVNKEDGTKTEVIRVTDPQYNAEIREKWNAKQQLAEYATFYNDTSSDQTPILDKCLSLDVNISAVANGIRNEGRLIGKPIEANYIAEELERAAQADRSFVGLQCIHQYTRSSFLYMSLNEFLCNNDLSKLDNLGPYLKLLFLHFKEYSLTADALTVYRGTNLSSTELQAYQQAIGTNTYRWFGFISTSRSRKVAEFYDANTLMIIQLKKQYPNDGRAVDIRVLSQFPEEEEVLLRAGVQFCVEKVEFDEQKKKHIIHIEAYV</sequence>
<dbReference type="PROSITE" id="PS50293">
    <property type="entry name" value="TPR_REGION"/>
    <property type="match status" value="1"/>
</dbReference>
<dbReference type="SMART" id="SM00212">
    <property type="entry name" value="UBCc"/>
    <property type="match status" value="1"/>
</dbReference>
<comment type="caution">
    <text evidence="4">The sequence shown here is derived from an EMBL/GenBank/DDBJ whole genome shotgun (WGS) entry which is preliminary data.</text>
</comment>
<protein>
    <recommendedName>
        <fullName evidence="3">UBC core domain-containing protein</fullName>
    </recommendedName>
</protein>
<dbReference type="InterPro" id="IPR037197">
    <property type="entry name" value="WWE_dom_sf"/>
</dbReference>
<dbReference type="InterPro" id="IPR050113">
    <property type="entry name" value="Ub_conjugating_enzyme"/>
</dbReference>
<dbReference type="Pfam" id="PF00179">
    <property type="entry name" value="UQ_con"/>
    <property type="match status" value="1"/>
</dbReference>
<dbReference type="PANTHER" id="PTHR24067">
    <property type="entry name" value="UBIQUITIN-CONJUGATING ENZYME E2"/>
    <property type="match status" value="1"/>
</dbReference>
<dbReference type="EMBL" id="CAJNOJ010000377">
    <property type="protein sequence ID" value="CAF1423781.1"/>
    <property type="molecule type" value="Genomic_DNA"/>
</dbReference>
<reference evidence="4" key="1">
    <citation type="submission" date="2021-02" db="EMBL/GenBank/DDBJ databases">
        <authorList>
            <person name="Nowell W R."/>
        </authorList>
    </citation>
    <scope>NUCLEOTIDE SEQUENCE</scope>
</reference>
<dbReference type="OrthoDB" id="9973183at2759"/>
<dbReference type="PROSITE" id="PS50127">
    <property type="entry name" value="UBC_2"/>
    <property type="match status" value="1"/>
</dbReference>
<keyword evidence="1" id="KW-0802">TPR repeat</keyword>
<evidence type="ECO:0000256" key="2">
    <source>
        <dbReference type="SAM" id="Coils"/>
    </source>
</evidence>
<organism evidence="4 6">
    <name type="scientific">Adineta ricciae</name>
    <name type="common">Rotifer</name>
    <dbReference type="NCBI Taxonomy" id="249248"/>
    <lineage>
        <taxon>Eukaryota</taxon>
        <taxon>Metazoa</taxon>
        <taxon>Spiralia</taxon>
        <taxon>Gnathifera</taxon>
        <taxon>Rotifera</taxon>
        <taxon>Eurotatoria</taxon>
        <taxon>Bdelloidea</taxon>
        <taxon>Adinetida</taxon>
        <taxon>Adinetidae</taxon>
        <taxon>Adineta</taxon>
    </lineage>
</organism>
<evidence type="ECO:0000313" key="6">
    <source>
        <dbReference type="Proteomes" id="UP000663828"/>
    </source>
</evidence>
<dbReference type="SUPFAM" id="SSF48452">
    <property type="entry name" value="TPR-like"/>
    <property type="match status" value="1"/>
</dbReference>
<dbReference type="SUPFAM" id="SSF117839">
    <property type="entry name" value="WWE domain"/>
    <property type="match status" value="1"/>
</dbReference>
<dbReference type="InterPro" id="IPR000608">
    <property type="entry name" value="UBC"/>
</dbReference>
<dbReference type="SUPFAM" id="SSF54495">
    <property type="entry name" value="UBC-like"/>
    <property type="match status" value="1"/>
</dbReference>
<evidence type="ECO:0000313" key="4">
    <source>
        <dbReference type="EMBL" id="CAF0989239.1"/>
    </source>
</evidence>
<proteinExistence type="predicted"/>
<dbReference type="Pfam" id="PF13424">
    <property type="entry name" value="TPR_12"/>
    <property type="match status" value="1"/>
</dbReference>
<dbReference type="EMBL" id="CAJNOR010000714">
    <property type="protein sequence ID" value="CAF0989239.1"/>
    <property type="molecule type" value="Genomic_DNA"/>
</dbReference>
<evidence type="ECO:0000259" key="3">
    <source>
        <dbReference type="PROSITE" id="PS50127"/>
    </source>
</evidence>
<dbReference type="AlphaFoldDB" id="A0A814G5N0"/>
<dbReference type="Gene3D" id="1.25.40.10">
    <property type="entry name" value="Tetratricopeptide repeat domain"/>
    <property type="match status" value="2"/>
</dbReference>
<name>A0A814G5N0_ADIRI</name>
<keyword evidence="2" id="KW-0175">Coiled coil</keyword>
<dbReference type="Proteomes" id="UP000663828">
    <property type="component" value="Unassembled WGS sequence"/>
</dbReference>
<feature type="repeat" description="TPR" evidence="1">
    <location>
        <begin position="138"/>
        <end position="171"/>
    </location>
</feature>
<dbReference type="Gene3D" id="3.10.110.10">
    <property type="entry name" value="Ubiquitin Conjugating Enzyme"/>
    <property type="match status" value="1"/>
</dbReference>
<feature type="repeat" description="TPR" evidence="1">
    <location>
        <begin position="180"/>
        <end position="213"/>
    </location>
</feature>
<dbReference type="Pfam" id="PF03496">
    <property type="entry name" value="ADPrib_exo_Tox"/>
    <property type="match status" value="1"/>
</dbReference>
<gene>
    <name evidence="5" type="ORF">EDS130_LOCUS37693</name>
    <name evidence="4" type="ORF">XAT740_LOCUS12605</name>
</gene>
<evidence type="ECO:0000256" key="1">
    <source>
        <dbReference type="PROSITE-ProRule" id="PRU00339"/>
    </source>
</evidence>
<dbReference type="SUPFAM" id="SSF56399">
    <property type="entry name" value="ADP-ribosylation"/>
    <property type="match status" value="1"/>
</dbReference>
<accession>A0A814G5N0</accession>
<feature type="domain" description="UBC core" evidence="3">
    <location>
        <begin position="245"/>
        <end position="393"/>
    </location>
</feature>
<dbReference type="InterPro" id="IPR019734">
    <property type="entry name" value="TPR_rpt"/>
</dbReference>
<feature type="coiled-coil region" evidence="2">
    <location>
        <begin position="59"/>
        <end position="86"/>
    </location>
</feature>
<evidence type="ECO:0000313" key="5">
    <source>
        <dbReference type="EMBL" id="CAF1423781.1"/>
    </source>
</evidence>
<dbReference type="PROSITE" id="PS50005">
    <property type="entry name" value="TPR"/>
    <property type="match status" value="2"/>
</dbReference>
<dbReference type="InterPro" id="IPR011990">
    <property type="entry name" value="TPR-like_helical_dom_sf"/>
</dbReference>
<dbReference type="Proteomes" id="UP000663852">
    <property type="component" value="Unassembled WGS sequence"/>
</dbReference>
<dbReference type="GO" id="GO:0005576">
    <property type="term" value="C:extracellular region"/>
    <property type="evidence" value="ECO:0007669"/>
    <property type="project" value="InterPro"/>
</dbReference>
<dbReference type="InterPro" id="IPR003540">
    <property type="entry name" value="ADP-ribosyltransferase"/>
</dbReference>
<dbReference type="InterPro" id="IPR016135">
    <property type="entry name" value="UBQ-conjugating_enzyme/RWD"/>
</dbReference>
<keyword evidence="6" id="KW-1185">Reference proteome</keyword>